<comment type="subcellular location">
    <subcellularLocation>
        <location evidence="1">Cell membrane</location>
        <topology evidence="1">Multi-pass membrane protein</topology>
    </subcellularLocation>
</comment>
<dbReference type="PANTHER" id="PTHR30482:SF5">
    <property type="entry name" value="ABC TRANSPORTER PERMEASE PROTEIN"/>
    <property type="match status" value="1"/>
</dbReference>
<keyword evidence="8" id="KW-1185">Reference proteome</keyword>
<dbReference type="GO" id="GO:0005886">
    <property type="term" value="C:plasma membrane"/>
    <property type="evidence" value="ECO:0007669"/>
    <property type="project" value="UniProtKB-SubCell"/>
</dbReference>
<dbReference type="Proteomes" id="UP000262379">
    <property type="component" value="Unassembled WGS sequence"/>
</dbReference>
<keyword evidence="3 6" id="KW-0812">Transmembrane</keyword>
<dbReference type="InterPro" id="IPR043428">
    <property type="entry name" value="LivM-like"/>
</dbReference>
<dbReference type="GO" id="GO:0015658">
    <property type="term" value="F:branched-chain amino acid transmembrane transporter activity"/>
    <property type="evidence" value="ECO:0007669"/>
    <property type="project" value="InterPro"/>
</dbReference>
<evidence type="ECO:0000256" key="4">
    <source>
        <dbReference type="ARBA" id="ARBA00022989"/>
    </source>
</evidence>
<evidence type="ECO:0000256" key="2">
    <source>
        <dbReference type="ARBA" id="ARBA00022475"/>
    </source>
</evidence>
<dbReference type="CDD" id="cd06581">
    <property type="entry name" value="TM_PBP1_LivM_like"/>
    <property type="match status" value="1"/>
</dbReference>
<dbReference type="InterPro" id="IPR001851">
    <property type="entry name" value="ABC_transp_permease"/>
</dbReference>
<dbReference type="RefSeq" id="WP_116624508.1">
    <property type="nucleotide sequence ID" value="NZ_QURN01000010.1"/>
</dbReference>
<gene>
    <name evidence="7" type="ORF">DY251_13850</name>
</gene>
<keyword evidence="5 6" id="KW-0472">Membrane</keyword>
<comment type="caution">
    <text evidence="7">The sequence shown here is derived from an EMBL/GenBank/DDBJ whole genome shotgun (WGS) entry which is preliminary data.</text>
</comment>
<name>A0A371XCH2_9HYPH</name>
<feature type="transmembrane region" description="Helical" evidence="6">
    <location>
        <begin position="101"/>
        <end position="123"/>
    </location>
</feature>
<feature type="transmembrane region" description="Helical" evidence="6">
    <location>
        <begin position="293"/>
        <end position="312"/>
    </location>
</feature>
<evidence type="ECO:0000256" key="6">
    <source>
        <dbReference type="SAM" id="Phobius"/>
    </source>
</evidence>
<feature type="transmembrane region" description="Helical" evidence="6">
    <location>
        <begin position="26"/>
        <end position="44"/>
    </location>
</feature>
<proteinExistence type="predicted"/>
<evidence type="ECO:0000256" key="5">
    <source>
        <dbReference type="ARBA" id="ARBA00023136"/>
    </source>
</evidence>
<feature type="transmembrane region" description="Helical" evidence="6">
    <location>
        <begin position="50"/>
        <end position="69"/>
    </location>
</feature>
<dbReference type="Pfam" id="PF02653">
    <property type="entry name" value="BPD_transp_2"/>
    <property type="match status" value="1"/>
</dbReference>
<accession>A0A371XCH2</accession>
<keyword evidence="2" id="KW-1003">Cell membrane</keyword>
<evidence type="ECO:0000313" key="7">
    <source>
        <dbReference type="EMBL" id="RFC66926.1"/>
    </source>
</evidence>
<organism evidence="7 8">
    <name type="scientific">Mesorhizobium denitrificans</name>
    <dbReference type="NCBI Taxonomy" id="2294114"/>
    <lineage>
        <taxon>Bacteria</taxon>
        <taxon>Pseudomonadati</taxon>
        <taxon>Pseudomonadota</taxon>
        <taxon>Alphaproteobacteria</taxon>
        <taxon>Hyphomicrobiales</taxon>
        <taxon>Phyllobacteriaceae</taxon>
        <taxon>Mesorhizobium</taxon>
    </lineage>
</organism>
<feature type="transmembrane region" description="Helical" evidence="6">
    <location>
        <begin position="130"/>
        <end position="148"/>
    </location>
</feature>
<evidence type="ECO:0000256" key="3">
    <source>
        <dbReference type="ARBA" id="ARBA00022692"/>
    </source>
</evidence>
<sequence>MLYRTAGQFKTSYHADHALFPVKQDAWLLGIILIFAYAIIPMTASEFSFNALLIPVLIYALAALGLNILTGYAGQLSLGTGAFMGVGAYACFKIITAFPDLNIVVAIALSGFVSAAVGVAFGLPSLRIKGFYLAITTLAAQFFLVWLFEKWGWLYNYSSSGAIQVPNIKMFGITVAGPNAAPVTQYYFVLGVVTLVTWFAINITRGRIGRMWKAVRDMDIAAELVGIDLMKAKLSAFAVSSYIVGVAGALFVFLWRGAAEPNLFDIPLSFRVLFIAIIGGLGSILGNYLGAMLIVALPVVLGTLPGMLGIPIQSATVEHLNVMIVGATIILFLVVEPHGLARFWQIIREKLIMWPFPH</sequence>
<feature type="transmembrane region" description="Helical" evidence="6">
    <location>
        <begin position="186"/>
        <end position="203"/>
    </location>
</feature>
<dbReference type="EMBL" id="QURN01000010">
    <property type="protein sequence ID" value="RFC66926.1"/>
    <property type="molecule type" value="Genomic_DNA"/>
</dbReference>
<evidence type="ECO:0000256" key="1">
    <source>
        <dbReference type="ARBA" id="ARBA00004651"/>
    </source>
</evidence>
<reference evidence="8" key="1">
    <citation type="submission" date="2018-08" db="EMBL/GenBank/DDBJ databases">
        <authorList>
            <person name="Im W.T."/>
        </authorList>
    </citation>
    <scope>NUCLEOTIDE SEQUENCE [LARGE SCALE GENOMIC DNA]</scope>
    <source>
        <strain evidence="8">LA-28</strain>
    </source>
</reference>
<feature type="transmembrane region" description="Helical" evidence="6">
    <location>
        <begin position="268"/>
        <end position="286"/>
    </location>
</feature>
<dbReference type="PANTHER" id="PTHR30482">
    <property type="entry name" value="HIGH-AFFINITY BRANCHED-CHAIN AMINO ACID TRANSPORT SYSTEM PERMEASE"/>
    <property type="match status" value="1"/>
</dbReference>
<feature type="transmembrane region" description="Helical" evidence="6">
    <location>
        <begin position="234"/>
        <end position="256"/>
    </location>
</feature>
<dbReference type="AlphaFoldDB" id="A0A371XCH2"/>
<evidence type="ECO:0000313" key="8">
    <source>
        <dbReference type="Proteomes" id="UP000262379"/>
    </source>
</evidence>
<protein>
    <submittedName>
        <fullName evidence="7">Branched-chain amino acid ABC transporter permease</fullName>
    </submittedName>
</protein>
<feature type="transmembrane region" description="Helical" evidence="6">
    <location>
        <begin position="76"/>
        <end position="95"/>
    </location>
</feature>
<feature type="transmembrane region" description="Helical" evidence="6">
    <location>
        <begin position="324"/>
        <end position="344"/>
    </location>
</feature>
<keyword evidence="4 6" id="KW-1133">Transmembrane helix</keyword>